<dbReference type="InterPro" id="IPR025381">
    <property type="entry name" value="DUF4296"/>
</dbReference>
<dbReference type="Proteomes" id="UP000823641">
    <property type="component" value="Unassembled WGS sequence"/>
</dbReference>
<protein>
    <submittedName>
        <fullName evidence="2">DUF4296 domain-containing protein</fullName>
    </submittedName>
</protein>
<reference evidence="2" key="1">
    <citation type="submission" date="2020-10" db="EMBL/GenBank/DDBJ databases">
        <authorList>
            <person name="Gilroy R."/>
        </authorList>
    </citation>
    <scope>NUCLEOTIDE SEQUENCE</scope>
    <source>
        <strain evidence="2">G3-3990</strain>
    </source>
</reference>
<dbReference type="EMBL" id="JADIMG010000094">
    <property type="protein sequence ID" value="MBO8460644.1"/>
    <property type="molecule type" value="Genomic_DNA"/>
</dbReference>
<organism evidence="2 3">
    <name type="scientific">Candidatus Gallipaludibacter merdavium</name>
    <dbReference type="NCBI Taxonomy" id="2840839"/>
    <lineage>
        <taxon>Bacteria</taxon>
        <taxon>Pseudomonadati</taxon>
        <taxon>Bacteroidota</taxon>
        <taxon>Bacteroidia</taxon>
        <taxon>Bacteroidales</taxon>
        <taxon>Candidatus Gallipaludibacter</taxon>
    </lineage>
</organism>
<evidence type="ECO:0000313" key="3">
    <source>
        <dbReference type="Proteomes" id="UP000823641"/>
    </source>
</evidence>
<feature type="domain" description="DUF4296" evidence="1">
    <location>
        <begin position="36"/>
        <end position="118"/>
    </location>
</feature>
<reference evidence="2" key="2">
    <citation type="journal article" date="2021" name="PeerJ">
        <title>Extensive microbial diversity within the chicken gut microbiome revealed by metagenomics and culture.</title>
        <authorList>
            <person name="Gilroy R."/>
            <person name="Ravi A."/>
            <person name="Getino M."/>
            <person name="Pursley I."/>
            <person name="Horton D.L."/>
            <person name="Alikhan N.F."/>
            <person name="Baker D."/>
            <person name="Gharbi K."/>
            <person name="Hall N."/>
            <person name="Watson M."/>
            <person name="Adriaenssens E.M."/>
            <person name="Foster-Nyarko E."/>
            <person name="Jarju S."/>
            <person name="Secka A."/>
            <person name="Antonio M."/>
            <person name="Oren A."/>
            <person name="Chaudhuri R.R."/>
            <person name="La Ragione R."/>
            <person name="Hildebrand F."/>
            <person name="Pallen M.J."/>
        </authorList>
    </citation>
    <scope>NUCLEOTIDE SEQUENCE</scope>
    <source>
        <strain evidence="2">G3-3990</strain>
    </source>
</reference>
<dbReference type="AlphaFoldDB" id="A0A9D9HVY1"/>
<gene>
    <name evidence="2" type="ORF">IAA73_09985</name>
</gene>
<sequence>MTVLKRKKKKQLKDILMRMWFITVLAAIFIGCSSRPDGVLNRKEMTRLLIDLHKADGIIYVAGKQYGYSEEKTICYQNVLNKHHVSQAQFDSSLVWYTANPKIFEKIYIDVIAELEEEIAMTKVPPEIPKDVTCPSKSYWDGMCALRIDTLPDTPKRWIYLMLDSCSYMDVFKDTTALLAPLSNTVTIQDSTANEQNKSLRKFIVK</sequence>
<evidence type="ECO:0000313" key="2">
    <source>
        <dbReference type="EMBL" id="MBO8460644.1"/>
    </source>
</evidence>
<evidence type="ECO:0000259" key="1">
    <source>
        <dbReference type="Pfam" id="PF14129"/>
    </source>
</evidence>
<accession>A0A9D9HVY1</accession>
<comment type="caution">
    <text evidence="2">The sequence shown here is derived from an EMBL/GenBank/DDBJ whole genome shotgun (WGS) entry which is preliminary data.</text>
</comment>
<name>A0A9D9HVY1_9BACT</name>
<dbReference type="PROSITE" id="PS51257">
    <property type="entry name" value="PROKAR_LIPOPROTEIN"/>
    <property type="match status" value="1"/>
</dbReference>
<dbReference type="Pfam" id="PF14129">
    <property type="entry name" value="DUF4296"/>
    <property type="match status" value="1"/>
</dbReference>
<proteinExistence type="predicted"/>